<evidence type="ECO:0000313" key="3">
    <source>
        <dbReference type="EMBL" id="GAA0955665.1"/>
    </source>
</evidence>
<dbReference type="NCBIfam" id="NF046119">
    <property type="entry name" value="memb_SCO4225"/>
    <property type="match status" value="1"/>
</dbReference>
<proteinExistence type="predicted"/>
<gene>
    <name evidence="3" type="ORF">GCM10009550_40880</name>
</gene>
<dbReference type="Pfam" id="PF25637">
    <property type="entry name" value="DUF7942"/>
    <property type="match status" value="1"/>
</dbReference>
<keyword evidence="2" id="KW-0812">Transmembrane</keyword>
<dbReference type="Proteomes" id="UP001500665">
    <property type="component" value="Unassembled WGS sequence"/>
</dbReference>
<accession>A0ABN1REE0</accession>
<feature type="region of interest" description="Disordered" evidence="1">
    <location>
        <begin position="88"/>
        <end position="123"/>
    </location>
</feature>
<protein>
    <submittedName>
        <fullName evidence="3">Uncharacterized protein</fullName>
    </submittedName>
</protein>
<organism evidence="3 4">
    <name type="scientific">Actinocorallia libanotica</name>
    <dbReference type="NCBI Taxonomy" id="46162"/>
    <lineage>
        <taxon>Bacteria</taxon>
        <taxon>Bacillati</taxon>
        <taxon>Actinomycetota</taxon>
        <taxon>Actinomycetes</taxon>
        <taxon>Streptosporangiales</taxon>
        <taxon>Thermomonosporaceae</taxon>
        <taxon>Actinocorallia</taxon>
    </lineage>
</organism>
<reference evidence="3 4" key="1">
    <citation type="journal article" date="2019" name="Int. J. Syst. Evol. Microbiol.">
        <title>The Global Catalogue of Microorganisms (GCM) 10K type strain sequencing project: providing services to taxonomists for standard genome sequencing and annotation.</title>
        <authorList>
            <consortium name="The Broad Institute Genomics Platform"/>
            <consortium name="The Broad Institute Genome Sequencing Center for Infectious Disease"/>
            <person name="Wu L."/>
            <person name="Ma J."/>
        </authorList>
    </citation>
    <scope>NUCLEOTIDE SEQUENCE [LARGE SCALE GENOMIC DNA]</scope>
    <source>
        <strain evidence="3 4">JCM 10696</strain>
    </source>
</reference>
<dbReference type="EMBL" id="BAAAHH010000016">
    <property type="protein sequence ID" value="GAA0955665.1"/>
    <property type="molecule type" value="Genomic_DNA"/>
</dbReference>
<keyword evidence="2" id="KW-0472">Membrane</keyword>
<evidence type="ECO:0000256" key="1">
    <source>
        <dbReference type="SAM" id="MobiDB-lite"/>
    </source>
</evidence>
<keyword evidence="2" id="KW-1133">Transmembrane helix</keyword>
<keyword evidence="4" id="KW-1185">Reference proteome</keyword>
<feature type="transmembrane region" description="Helical" evidence="2">
    <location>
        <begin position="61"/>
        <end position="80"/>
    </location>
</feature>
<name>A0ABN1REE0_9ACTN</name>
<comment type="caution">
    <text evidence="3">The sequence shown here is derived from an EMBL/GenBank/DDBJ whole genome shotgun (WGS) entry which is preliminary data.</text>
</comment>
<feature type="transmembrane region" description="Helical" evidence="2">
    <location>
        <begin position="35"/>
        <end position="54"/>
    </location>
</feature>
<dbReference type="RefSeq" id="WP_344242464.1">
    <property type="nucleotide sequence ID" value="NZ_BAAAHH010000016.1"/>
</dbReference>
<dbReference type="InterPro" id="IPR057702">
    <property type="entry name" value="DUF7942"/>
</dbReference>
<sequence>MVKLATPAALAYAALILFLAHRLHTAPGADPGLEGVWLLLASLPTGLLPLMLPLPESRDVFLAAMTSAGLLQALLVWLAGRIFDSPLLRRTGPGGGEGGTPDVTSRTGTRKARTRVLSCDRGA</sequence>
<evidence type="ECO:0000256" key="2">
    <source>
        <dbReference type="SAM" id="Phobius"/>
    </source>
</evidence>
<evidence type="ECO:0000313" key="4">
    <source>
        <dbReference type="Proteomes" id="UP001500665"/>
    </source>
</evidence>